<evidence type="ECO:0000313" key="3">
    <source>
        <dbReference type="Proteomes" id="UP000749010"/>
    </source>
</evidence>
<organism evidence="2 3">
    <name type="scientific">Candidatus Accumulibacter phosphatis</name>
    <dbReference type="NCBI Taxonomy" id="327160"/>
    <lineage>
        <taxon>Bacteria</taxon>
        <taxon>Pseudomonadati</taxon>
        <taxon>Pseudomonadota</taxon>
        <taxon>Betaproteobacteria</taxon>
        <taxon>Candidatus Accumulibacter</taxon>
    </lineage>
</organism>
<proteinExistence type="predicted"/>
<dbReference type="EMBL" id="SPMY01000005">
    <property type="protein sequence ID" value="NMQ26591.1"/>
    <property type="molecule type" value="Genomic_DNA"/>
</dbReference>
<dbReference type="Proteomes" id="UP000749010">
    <property type="component" value="Unassembled WGS sequence"/>
</dbReference>
<keyword evidence="3" id="KW-1185">Reference proteome</keyword>
<comment type="caution">
    <text evidence="2">The sequence shown here is derived from an EMBL/GenBank/DDBJ whole genome shotgun (WGS) entry which is preliminary data.</text>
</comment>
<gene>
    <name evidence="2" type="ORF">E4Q23_01735</name>
</gene>
<reference evidence="2 3" key="1">
    <citation type="submission" date="2019-03" db="EMBL/GenBank/DDBJ databases">
        <title>Metabolic reconstructions from genomes of highly enriched 'Candidatus Accumulibacter' and 'Candidatus Competibacter' bioreactor populations.</title>
        <authorList>
            <person name="Annavajhala M.K."/>
            <person name="Welles L."/>
            <person name="Abbas B."/>
            <person name="Sorokin D."/>
            <person name="Park H."/>
            <person name="Van Loosdrecht M."/>
            <person name="Chandran K."/>
        </authorList>
    </citation>
    <scope>NUCLEOTIDE SEQUENCE [LARGE SCALE GENOMIC DNA]</scope>
    <source>
        <strain evidence="2 3">SBR_S</strain>
    </source>
</reference>
<protein>
    <submittedName>
        <fullName evidence="2">Uncharacterized protein</fullName>
    </submittedName>
</protein>
<evidence type="ECO:0000256" key="1">
    <source>
        <dbReference type="SAM" id="Phobius"/>
    </source>
</evidence>
<feature type="transmembrane region" description="Helical" evidence="1">
    <location>
        <begin position="12"/>
        <end position="33"/>
    </location>
</feature>
<dbReference type="RefSeq" id="WP_169065037.1">
    <property type="nucleotide sequence ID" value="NZ_SPMY01000005.1"/>
</dbReference>
<sequence length="424" mass="45825">MCWPPDDPCAAPVIRIFLLLPLLAAAVLFLAGLETAPLVSRSASISPASVAEARGLLLSNDPRRLHRGEQRTAQIPVALIDEAFNHLATRSLHGRGAFALVDETGEFRFCVPVQLPGLSGARYLNLRAVFHAGGGRGQAQLASASLGSLSIPPRLFEWLSVSVIEIAGLGEQWQLLRKAFRRLDFVPARSAVAFTYVWEPGLLDRARALAFTPGDNQRVEAAQRALASLLMNYPVNARVPLSEVLPPLLAGPEGEETLQKRRAALLVLAAYESGKSLDALFPQASDWPRPRRLKLELLGRYDSAQHFAISAALAVWAGEPAANAIGVYKEIDDSRRGSGFSFADLAADRAGTRFGELLLDDPARVNAALRGSLRDSDLAPPLGGLPEYLSAAQFERRYGGQDSPAYRQVSADIEARVAALPLYR</sequence>
<name>A0ABX1TQS8_9PROT</name>
<keyword evidence="1" id="KW-0812">Transmembrane</keyword>
<keyword evidence="1" id="KW-0472">Membrane</keyword>
<accession>A0ABX1TQS8</accession>
<evidence type="ECO:0000313" key="2">
    <source>
        <dbReference type="EMBL" id="NMQ26591.1"/>
    </source>
</evidence>
<keyword evidence="1" id="KW-1133">Transmembrane helix</keyword>